<evidence type="ECO:0000256" key="7">
    <source>
        <dbReference type="ARBA" id="ARBA00023136"/>
    </source>
</evidence>
<dbReference type="Gene3D" id="1.20.1080.10">
    <property type="entry name" value="Glycerol uptake facilitator protein"/>
    <property type="match status" value="1"/>
</dbReference>
<feature type="transmembrane region" description="Helical" evidence="12">
    <location>
        <begin position="190"/>
        <end position="210"/>
    </location>
</feature>
<evidence type="ECO:0000256" key="12">
    <source>
        <dbReference type="SAM" id="Phobius"/>
    </source>
</evidence>
<dbReference type="Pfam" id="PF00230">
    <property type="entry name" value="MIP"/>
    <property type="match status" value="1"/>
</dbReference>
<dbReference type="PANTHER" id="PTHR43829">
    <property type="entry name" value="AQUAPORIN OR AQUAGLYCEROPORIN RELATED"/>
    <property type="match status" value="1"/>
</dbReference>
<evidence type="ECO:0000256" key="5">
    <source>
        <dbReference type="ARBA" id="ARBA00022737"/>
    </source>
</evidence>
<dbReference type="InterPro" id="IPR023271">
    <property type="entry name" value="Aquaporin-like"/>
</dbReference>
<dbReference type="PROSITE" id="PS00221">
    <property type="entry name" value="MIP"/>
    <property type="match status" value="1"/>
</dbReference>
<dbReference type="NCBIfam" id="TIGR00861">
    <property type="entry name" value="MIP"/>
    <property type="match status" value="1"/>
</dbReference>
<evidence type="ECO:0000256" key="4">
    <source>
        <dbReference type="ARBA" id="ARBA00022692"/>
    </source>
</evidence>
<comment type="similarity">
    <text evidence="2 10">Belongs to the MIP/aquaporin (TC 1.A.8) family.</text>
</comment>
<feature type="transmembrane region" description="Helical" evidence="12">
    <location>
        <begin position="231"/>
        <end position="251"/>
    </location>
</feature>
<proteinExistence type="inferred from homology"/>
<dbReference type="InterPro" id="IPR000425">
    <property type="entry name" value="MIP"/>
</dbReference>
<reference evidence="13" key="1">
    <citation type="submission" date="2018-07" db="EMBL/GenBank/DDBJ databases">
        <authorList>
            <person name="Quirk P.G."/>
            <person name="Krulwich T.A."/>
        </authorList>
    </citation>
    <scope>NUCLEOTIDE SEQUENCE</scope>
    <source>
        <strain evidence="13">96224</strain>
    </source>
</reference>
<feature type="transmembrane region" description="Helical" evidence="12">
    <location>
        <begin position="293"/>
        <end position="310"/>
    </location>
</feature>
<dbReference type="OrthoDB" id="3222at2759"/>
<dbReference type="EMBL" id="UIGY01000161">
    <property type="protein sequence ID" value="SUZ12001.1"/>
    <property type="molecule type" value="Genomic_DNA"/>
</dbReference>
<dbReference type="AlphaFoldDB" id="A0A381LFZ0"/>
<protein>
    <submittedName>
        <fullName evidence="13">Bgt-1028</fullName>
    </submittedName>
</protein>
<keyword evidence="6 12" id="KW-1133">Transmembrane helix</keyword>
<evidence type="ECO:0000256" key="6">
    <source>
        <dbReference type="ARBA" id="ARBA00022989"/>
    </source>
</evidence>
<comment type="catalytic activity">
    <reaction evidence="9">
        <text>glycerol(in) = glycerol(out)</text>
        <dbReference type="Rhea" id="RHEA:29675"/>
        <dbReference type="ChEBI" id="CHEBI:17754"/>
    </reaction>
</comment>
<organism evidence="13">
    <name type="scientific">Blumeria graminis f. sp. tritici 96224</name>
    <dbReference type="NCBI Taxonomy" id="1268274"/>
    <lineage>
        <taxon>Eukaryota</taxon>
        <taxon>Fungi</taxon>
        <taxon>Dikarya</taxon>
        <taxon>Ascomycota</taxon>
        <taxon>Pezizomycotina</taxon>
        <taxon>Leotiomycetes</taxon>
        <taxon>Erysiphales</taxon>
        <taxon>Erysiphaceae</taxon>
        <taxon>Blumeria</taxon>
    </lineage>
</organism>
<feature type="region of interest" description="Disordered" evidence="11">
    <location>
        <begin position="37"/>
        <end position="71"/>
    </location>
</feature>
<evidence type="ECO:0000256" key="3">
    <source>
        <dbReference type="ARBA" id="ARBA00022448"/>
    </source>
</evidence>
<feature type="transmembrane region" description="Helical" evidence="12">
    <location>
        <begin position="322"/>
        <end position="345"/>
    </location>
</feature>
<dbReference type="GO" id="GO:0015250">
    <property type="term" value="F:water channel activity"/>
    <property type="evidence" value="ECO:0007669"/>
    <property type="project" value="TreeGrafter"/>
</dbReference>
<dbReference type="FunFam" id="1.20.1080.10:FF:000027">
    <property type="entry name" value="MIP aquaporin"/>
    <property type="match status" value="1"/>
</dbReference>
<dbReference type="SUPFAM" id="SSF81338">
    <property type="entry name" value="Aquaporin-like"/>
    <property type="match status" value="1"/>
</dbReference>
<dbReference type="PRINTS" id="PR00783">
    <property type="entry name" value="MINTRINSICP"/>
</dbReference>
<dbReference type="InterPro" id="IPR022357">
    <property type="entry name" value="MIP_CS"/>
</dbReference>
<dbReference type="InterPro" id="IPR050363">
    <property type="entry name" value="MIP/Aquaporin"/>
</dbReference>
<keyword evidence="4 10" id="KW-0812">Transmembrane</keyword>
<dbReference type="PANTHER" id="PTHR43829:SF9">
    <property type="entry name" value="AQUAPORIN-9"/>
    <property type="match status" value="1"/>
</dbReference>
<feature type="compositionally biased region" description="Basic and acidic residues" evidence="11">
    <location>
        <begin position="1"/>
        <end position="11"/>
    </location>
</feature>
<evidence type="ECO:0000256" key="2">
    <source>
        <dbReference type="ARBA" id="ARBA00006175"/>
    </source>
</evidence>
<accession>A0A381LFZ0</accession>
<evidence type="ECO:0000256" key="9">
    <source>
        <dbReference type="ARBA" id="ARBA00049405"/>
    </source>
</evidence>
<dbReference type="GO" id="GO:0005886">
    <property type="term" value="C:plasma membrane"/>
    <property type="evidence" value="ECO:0007669"/>
    <property type="project" value="TreeGrafter"/>
</dbReference>
<feature type="compositionally biased region" description="Basic and acidic residues" evidence="11">
    <location>
        <begin position="55"/>
        <end position="64"/>
    </location>
</feature>
<evidence type="ECO:0000313" key="13">
    <source>
        <dbReference type="EMBL" id="SUZ12001.1"/>
    </source>
</evidence>
<dbReference type="GO" id="GO:0015254">
    <property type="term" value="F:glycerol channel activity"/>
    <property type="evidence" value="ECO:0007669"/>
    <property type="project" value="TreeGrafter"/>
</dbReference>
<comment type="catalytic activity">
    <reaction evidence="8">
        <text>H2O(in) = H2O(out)</text>
        <dbReference type="Rhea" id="RHEA:29667"/>
        <dbReference type="ChEBI" id="CHEBI:15377"/>
    </reaction>
</comment>
<evidence type="ECO:0000256" key="11">
    <source>
        <dbReference type="SAM" id="MobiDB-lite"/>
    </source>
</evidence>
<feature type="transmembrane region" description="Helical" evidence="12">
    <location>
        <begin position="158"/>
        <end position="178"/>
    </location>
</feature>
<comment type="subcellular location">
    <subcellularLocation>
        <location evidence="1">Membrane</location>
        <topology evidence="1">Multi-pass membrane protein</topology>
    </subcellularLocation>
</comment>
<evidence type="ECO:0000256" key="1">
    <source>
        <dbReference type="ARBA" id="ARBA00004141"/>
    </source>
</evidence>
<dbReference type="CDD" id="cd00333">
    <property type="entry name" value="MIP"/>
    <property type="match status" value="1"/>
</dbReference>
<feature type="region of interest" description="Disordered" evidence="11">
    <location>
        <begin position="1"/>
        <end position="25"/>
    </location>
</feature>
<feature type="transmembrane region" description="Helical" evidence="12">
    <location>
        <begin position="372"/>
        <end position="392"/>
    </location>
</feature>
<keyword evidence="5" id="KW-0677">Repeat</keyword>
<keyword evidence="7 12" id="KW-0472">Membrane</keyword>
<name>A0A381LFZ0_BLUGR</name>
<gene>
    <name evidence="13" type="ORF">BGT96224V2_LOCUS5153</name>
</gene>
<evidence type="ECO:0000256" key="10">
    <source>
        <dbReference type="RuleBase" id="RU000477"/>
    </source>
</evidence>
<evidence type="ECO:0000256" key="8">
    <source>
        <dbReference type="ARBA" id="ARBA00034651"/>
    </source>
</evidence>
<sequence>MSLPATRERRPSFGPTVYHDEEEVAVKRPPRVFYEEVAREKPRRSSSVNSYPAATHHENARKAGDITSPVQSPNKAGFVESVIEKQYIDDEKGFIEKPFTADDKYYTEPYGGDRNSHHRGRRGVIDKYFPPQHEEAFDRSQLWWSRVRHAIREPLSEFFGVFVLVLFGDGAIAQVVLSNNTRGDWQSICWGWGLGVMLGVYVAGISGSNINPAVTFTNCVFRKHPWHKFPVYLMAQVLGAFCAAGVVYANYKSAIDVFEGGAGIRTVPGYSQNATAGIFATYPQPFMTQTGEFFSEFICATLLMFTIYALKDEKNRYADKFIPLILFFVVFGIGACFGWETGFAINMARDFGPRLMTYCLGYGNEVWTAAGHYFWIPMVAPFLGCLFGAWLYDMFLYTGESPVNTPYMGLQRLLRQGSPNDNPV</sequence>
<keyword evidence="3 10" id="KW-0813">Transport</keyword>